<keyword evidence="1" id="KW-0732">Signal</keyword>
<organism evidence="2">
    <name type="scientific">Cuerna arida</name>
    <dbReference type="NCBI Taxonomy" id="1464854"/>
    <lineage>
        <taxon>Eukaryota</taxon>
        <taxon>Metazoa</taxon>
        <taxon>Ecdysozoa</taxon>
        <taxon>Arthropoda</taxon>
        <taxon>Hexapoda</taxon>
        <taxon>Insecta</taxon>
        <taxon>Pterygota</taxon>
        <taxon>Neoptera</taxon>
        <taxon>Paraneoptera</taxon>
        <taxon>Hemiptera</taxon>
        <taxon>Auchenorrhyncha</taxon>
        <taxon>Membracoidea</taxon>
        <taxon>Cicadellidae</taxon>
        <taxon>Cicadellinae</taxon>
        <taxon>Proconiini</taxon>
        <taxon>Cuerna</taxon>
    </lineage>
</organism>
<name>A0A1B6GL13_9HEMI</name>
<protein>
    <recommendedName>
        <fullName evidence="3">27 kDa hemolymph protein</fullName>
    </recommendedName>
</protein>
<feature type="signal peptide" evidence="1">
    <location>
        <begin position="1"/>
        <end position="16"/>
    </location>
</feature>
<dbReference type="PANTHER" id="PTHR20997:SF2">
    <property type="entry name" value="EG:BACR42I17.2 PROTEIN-RELATED"/>
    <property type="match status" value="1"/>
</dbReference>
<dbReference type="InterPro" id="IPR009832">
    <property type="entry name" value="DUF1397"/>
</dbReference>
<dbReference type="AlphaFoldDB" id="A0A1B6GL13"/>
<feature type="chain" id="PRO_5008583643" description="27 kDa hemolymph protein" evidence="1">
    <location>
        <begin position="17"/>
        <end position="294"/>
    </location>
</feature>
<evidence type="ECO:0000313" key="2">
    <source>
        <dbReference type="EMBL" id="JAS63081.1"/>
    </source>
</evidence>
<dbReference type="PANTHER" id="PTHR20997">
    <property type="entry name" value="EG:BACR42I17.2 PROTEIN-RELATED"/>
    <property type="match status" value="1"/>
</dbReference>
<gene>
    <name evidence="2" type="ORF">g.28003</name>
</gene>
<sequence>MKQFMLLFSLLFLVSAFDENTLDVVKQKVSDKLDRLPGSIKDDIPLDLVMNEIPHVEEGEEMLRERCDRYGTNESFANVMDAKVEIQECFRNFVNYSQIKQEITIAKPTGNLDMVFRKYCRRSHQFRDCVTNFTETLEPCLSPEERGSKQTFLDMLDSLIKFVCFKEGRHIALFIAEGGPECLMSNEEKIQECLNSTFSHYIPQEAMDNQNDLPQFSLGQTECGDVMTAQQCIVGHLEKCSDPTPANIVNSLMSYVRKVTPCHKYEQSTSRAGLTTVNSVLALTAAALLLTRFQ</sequence>
<proteinExistence type="predicted"/>
<dbReference type="EMBL" id="GECZ01006688">
    <property type="protein sequence ID" value="JAS63081.1"/>
    <property type="molecule type" value="Transcribed_RNA"/>
</dbReference>
<evidence type="ECO:0000256" key="1">
    <source>
        <dbReference type="SAM" id="SignalP"/>
    </source>
</evidence>
<evidence type="ECO:0008006" key="3">
    <source>
        <dbReference type="Google" id="ProtNLM"/>
    </source>
</evidence>
<dbReference type="Pfam" id="PF07165">
    <property type="entry name" value="DUF1397"/>
    <property type="match status" value="1"/>
</dbReference>
<accession>A0A1B6GL13</accession>
<reference evidence="2" key="1">
    <citation type="submission" date="2015-11" db="EMBL/GenBank/DDBJ databases">
        <title>De novo transcriptome assembly of four potential Pierce s Disease insect vectors from Arizona vineyards.</title>
        <authorList>
            <person name="Tassone E.E."/>
        </authorList>
    </citation>
    <scope>NUCLEOTIDE SEQUENCE</scope>
</reference>